<keyword evidence="3" id="KW-1185">Reference proteome</keyword>
<dbReference type="Proteomes" id="UP000267536">
    <property type="component" value="Unassembled WGS sequence"/>
</dbReference>
<evidence type="ECO:0000256" key="1">
    <source>
        <dbReference type="SAM" id="Coils"/>
    </source>
</evidence>
<dbReference type="EMBL" id="RKMH01000002">
    <property type="protein sequence ID" value="RPA65756.1"/>
    <property type="molecule type" value="Genomic_DNA"/>
</dbReference>
<reference evidence="2 3" key="1">
    <citation type="submission" date="2018-11" db="EMBL/GenBank/DDBJ databases">
        <title>Draft genome sequence of Gordonia sp. RS15-1S isolated from rice stems.</title>
        <authorList>
            <person name="Muangham S."/>
        </authorList>
    </citation>
    <scope>NUCLEOTIDE SEQUENCE [LARGE SCALE GENOMIC DNA]</scope>
    <source>
        <strain evidence="2 3">RS15-1S</strain>
    </source>
</reference>
<evidence type="ECO:0000313" key="3">
    <source>
        <dbReference type="Proteomes" id="UP000267536"/>
    </source>
</evidence>
<name>A0A3N4GYF9_9ACTN</name>
<evidence type="ECO:0000313" key="2">
    <source>
        <dbReference type="EMBL" id="RPA65756.1"/>
    </source>
</evidence>
<sequence length="101" mass="11704">MSDRTMRSLLEVHREEIGLRDRDIETLERVKESFEQSLAVSKKECAEVRRQLVQANQRADERRDKIAKLEGVVESLKIELQNERAAHTSTKKRTARKVASS</sequence>
<dbReference type="AlphaFoldDB" id="A0A3N4GYF9"/>
<proteinExistence type="predicted"/>
<accession>A0A3N4GYF9</accession>
<feature type="coiled-coil region" evidence="1">
    <location>
        <begin position="24"/>
        <end position="86"/>
    </location>
</feature>
<keyword evidence="1" id="KW-0175">Coiled coil</keyword>
<comment type="caution">
    <text evidence="2">The sequence shown here is derived from an EMBL/GenBank/DDBJ whole genome shotgun (WGS) entry which is preliminary data.</text>
</comment>
<protein>
    <submittedName>
        <fullName evidence="2">Uncharacterized protein</fullName>
    </submittedName>
</protein>
<organism evidence="2 3">
    <name type="scientific">Gordonia oryzae</name>
    <dbReference type="NCBI Taxonomy" id="2487349"/>
    <lineage>
        <taxon>Bacteria</taxon>
        <taxon>Bacillati</taxon>
        <taxon>Actinomycetota</taxon>
        <taxon>Actinomycetes</taxon>
        <taxon>Mycobacteriales</taxon>
        <taxon>Gordoniaceae</taxon>
        <taxon>Gordonia</taxon>
    </lineage>
</organism>
<gene>
    <name evidence="2" type="ORF">EF294_03190</name>
</gene>